<name>A0A0A1U0R4_ENTIV</name>
<evidence type="ECO:0000313" key="3">
    <source>
        <dbReference type="Proteomes" id="UP000014680"/>
    </source>
</evidence>
<accession>A0A0A1U0R4</accession>
<gene>
    <name evidence="2" type="ORF">EIN_097540</name>
</gene>
<organism evidence="2 3">
    <name type="scientific">Entamoeba invadens IP1</name>
    <dbReference type="NCBI Taxonomy" id="370355"/>
    <lineage>
        <taxon>Eukaryota</taxon>
        <taxon>Amoebozoa</taxon>
        <taxon>Evosea</taxon>
        <taxon>Archamoebae</taxon>
        <taxon>Mastigamoebida</taxon>
        <taxon>Entamoebidae</taxon>
        <taxon>Entamoeba</taxon>
    </lineage>
</organism>
<dbReference type="Proteomes" id="UP000014680">
    <property type="component" value="Unassembled WGS sequence"/>
</dbReference>
<dbReference type="Pfam" id="PF17800">
    <property type="entry name" value="NPL"/>
    <property type="match status" value="1"/>
</dbReference>
<dbReference type="OrthoDB" id="29048at2759"/>
<sequence length="171" mass="19053">MFWGITIQPNQSATVSEDVLVHITGSAIQDSLTDERLHRVFLKTGMSECCVATFSKNQKNCKTSIFLEKGEQCTLLNKTANIVYLFGYTLALPSDVDEMEDSLVVEKRVMARSKKSEKRKSFAPRKSVIQQPTSKKTVTIGGVIKTIQIESLVCLLLISTSCASLLWIVYL</sequence>
<dbReference type="AlphaFoldDB" id="A0A0A1U0R4"/>
<keyword evidence="3" id="KW-1185">Reference proteome</keyword>
<dbReference type="OMA" id="FESTCED"/>
<evidence type="ECO:0000313" key="2">
    <source>
        <dbReference type="EMBL" id="ELP87467.1"/>
    </source>
</evidence>
<dbReference type="Gene3D" id="2.60.120.340">
    <property type="entry name" value="Nucleoplasmin core domain"/>
    <property type="match status" value="1"/>
</dbReference>
<dbReference type="InterPro" id="IPR041232">
    <property type="entry name" value="NPL"/>
</dbReference>
<dbReference type="GeneID" id="14886496"/>
<evidence type="ECO:0000259" key="1">
    <source>
        <dbReference type="Pfam" id="PF17800"/>
    </source>
</evidence>
<protein>
    <recommendedName>
        <fullName evidence="1">Nucleoplasmin-like domain-containing protein</fullName>
    </recommendedName>
</protein>
<reference evidence="2 3" key="1">
    <citation type="submission" date="2012-10" db="EMBL/GenBank/DDBJ databases">
        <authorList>
            <person name="Zafar N."/>
            <person name="Inman J."/>
            <person name="Hall N."/>
            <person name="Lorenzi H."/>
            <person name="Caler E."/>
        </authorList>
    </citation>
    <scope>NUCLEOTIDE SEQUENCE [LARGE SCALE GENOMIC DNA]</scope>
    <source>
        <strain evidence="2 3">IP1</strain>
    </source>
</reference>
<dbReference type="RefSeq" id="XP_004254238.1">
    <property type="nucleotide sequence ID" value="XM_004254190.1"/>
</dbReference>
<dbReference type="VEuPathDB" id="AmoebaDB:EIN_097540"/>
<proteinExistence type="predicted"/>
<dbReference type="EMBL" id="KB206860">
    <property type="protein sequence ID" value="ELP87467.1"/>
    <property type="molecule type" value="Genomic_DNA"/>
</dbReference>
<feature type="domain" description="Nucleoplasmin-like" evidence="1">
    <location>
        <begin position="2"/>
        <end position="89"/>
    </location>
</feature>
<dbReference type="KEGG" id="eiv:EIN_097540"/>